<feature type="region of interest" description="Disordered" evidence="1">
    <location>
        <begin position="128"/>
        <end position="166"/>
    </location>
</feature>
<keyword evidence="2" id="KW-0812">Transmembrane</keyword>
<feature type="transmembrane region" description="Helical" evidence="2">
    <location>
        <begin position="14"/>
        <end position="34"/>
    </location>
</feature>
<organism evidence="3 4">
    <name type="scientific">Flavobacterium agricola</name>
    <dbReference type="NCBI Taxonomy" id="2870839"/>
    <lineage>
        <taxon>Bacteria</taxon>
        <taxon>Pseudomonadati</taxon>
        <taxon>Bacteroidota</taxon>
        <taxon>Flavobacteriia</taxon>
        <taxon>Flavobacteriales</taxon>
        <taxon>Flavobacteriaceae</taxon>
        <taxon>Flavobacterium</taxon>
    </lineage>
</organism>
<dbReference type="EMBL" id="CP081495">
    <property type="protein sequence ID" value="UYW01466.1"/>
    <property type="molecule type" value="Genomic_DNA"/>
</dbReference>
<dbReference type="Proteomes" id="UP001163328">
    <property type="component" value="Chromosome"/>
</dbReference>
<sequence length="301" mass="30632">MDSNTNSNTKRKSLGLTVLVYSVFLLLLFFIRFWPPSDAVLNQLGQGGGGGGVTVNFGDSDFGRGKNFNSQVLDISTTVTAVATPTNTVENILSSEVSDQTDYVVANTPTKIEKKETKVEVTKPVVETPQKPKVAESTNSALSNLLGGNTSGGDGNDNVAGNKGNLNGSLSSSDYYGTGGSGGGTGGGHGTGSGTGTGSGIGPGSGGGSGGGAGYSLGNRKVLNKPEPKYICNESGRIVVEITVDRSGKTINAVPGVKGSTNLAKCLLDQAKIAAMATKWQSSPDAPAVQTGQIIYNFSLN</sequence>
<proteinExistence type="predicted"/>
<gene>
    <name evidence="3" type="ORF">K5I29_00500</name>
</gene>
<name>A0ABY6LYV5_9FLAO</name>
<dbReference type="RefSeq" id="WP_264433938.1">
    <property type="nucleotide sequence ID" value="NZ_CP081495.1"/>
</dbReference>
<feature type="region of interest" description="Disordered" evidence="1">
    <location>
        <begin position="186"/>
        <end position="209"/>
    </location>
</feature>
<evidence type="ECO:0000256" key="1">
    <source>
        <dbReference type="SAM" id="MobiDB-lite"/>
    </source>
</evidence>
<evidence type="ECO:0000313" key="4">
    <source>
        <dbReference type="Proteomes" id="UP001163328"/>
    </source>
</evidence>
<keyword evidence="4" id="KW-1185">Reference proteome</keyword>
<evidence type="ECO:0000256" key="2">
    <source>
        <dbReference type="SAM" id="Phobius"/>
    </source>
</evidence>
<keyword evidence="2" id="KW-1133">Transmembrane helix</keyword>
<keyword evidence="2" id="KW-0472">Membrane</keyword>
<protein>
    <submittedName>
        <fullName evidence="3">Energy transducer TonB</fullName>
    </submittedName>
</protein>
<feature type="compositionally biased region" description="Low complexity" evidence="1">
    <location>
        <begin position="137"/>
        <end position="148"/>
    </location>
</feature>
<evidence type="ECO:0000313" key="3">
    <source>
        <dbReference type="EMBL" id="UYW01466.1"/>
    </source>
</evidence>
<accession>A0ABY6LYV5</accession>
<reference evidence="3" key="1">
    <citation type="submission" date="2021-08" db="EMBL/GenBank/DDBJ databases">
        <title>Flavobacterium sp. strain CC-SYL302.</title>
        <authorList>
            <person name="Lin S.-Y."/>
            <person name="Lee T.-H."/>
            <person name="Young C.-C."/>
        </authorList>
    </citation>
    <scope>NUCLEOTIDE SEQUENCE</scope>
    <source>
        <strain evidence="3">CC-SYL302</strain>
    </source>
</reference>